<organism evidence="2 3">
    <name type="scientific">Paenibacillus rhizovicinus</name>
    <dbReference type="NCBI Taxonomy" id="2704463"/>
    <lineage>
        <taxon>Bacteria</taxon>
        <taxon>Bacillati</taxon>
        <taxon>Bacillota</taxon>
        <taxon>Bacilli</taxon>
        <taxon>Bacillales</taxon>
        <taxon>Paenibacillaceae</taxon>
        <taxon>Paenibacillus</taxon>
    </lineage>
</organism>
<dbReference type="SUPFAM" id="SSF47819">
    <property type="entry name" value="HRDC-like"/>
    <property type="match status" value="1"/>
</dbReference>
<name>A0A6C0PA19_9BACL</name>
<dbReference type="InterPro" id="IPR044876">
    <property type="entry name" value="HRDC_dom_sf"/>
</dbReference>
<dbReference type="EMBL" id="CP048286">
    <property type="protein sequence ID" value="QHW33372.1"/>
    <property type="molecule type" value="Genomic_DNA"/>
</dbReference>
<evidence type="ECO:0000259" key="1">
    <source>
        <dbReference type="PROSITE" id="PS50967"/>
    </source>
</evidence>
<keyword evidence="3" id="KW-1185">Reference proteome</keyword>
<dbReference type="AlphaFoldDB" id="A0A6C0PA19"/>
<dbReference type="SMART" id="SM00341">
    <property type="entry name" value="HRDC"/>
    <property type="match status" value="1"/>
</dbReference>
<dbReference type="SUPFAM" id="SSF90250">
    <property type="entry name" value="Troponin coil-coiled subunits"/>
    <property type="match status" value="1"/>
</dbReference>
<dbReference type="GO" id="GO:0000166">
    <property type="term" value="F:nucleotide binding"/>
    <property type="evidence" value="ECO:0007669"/>
    <property type="project" value="InterPro"/>
</dbReference>
<dbReference type="GO" id="GO:0003676">
    <property type="term" value="F:nucleic acid binding"/>
    <property type="evidence" value="ECO:0007669"/>
    <property type="project" value="InterPro"/>
</dbReference>
<dbReference type="RefSeq" id="WP_162643361.1">
    <property type="nucleotide sequence ID" value="NZ_CP048286.1"/>
</dbReference>
<reference evidence="2 3" key="1">
    <citation type="submission" date="2020-02" db="EMBL/GenBank/DDBJ databases">
        <title>Paenibacillus sp. nov., isolated from rhizosphere soil of tomato.</title>
        <authorList>
            <person name="Weon H.-Y."/>
            <person name="Lee S.A."/>
        </authorList>
    </citation>
    <scope>NUCLEOTIDE SEQUENCE [LARGE SCALE GENOMIC DNA]</scope>
    <source>
        <strain evidence="2 3">14171R-81</strain>
    </source>
</reference>
<dbReference type="Pfam" id="PF00570">
    <property type="entry name" value="HRDC"/>
    <property type="match status" value="1"/>
</dbReference>
<dbReference type="InterPro" id="IPR010997">
    <property type="entry name" value="HRDC-like_sf"/>
</dbReference>
<dbReference type="InterPro" id="IPR002121">
    <property type="entry name" value="HRDC_dom"/>
</dbReference>
<feature type="domain" description="HRDC" evidence="1">
    <location>
        <begin position="108"/>
        <end position="188"/>
    </location>
</feature>
<evidence type="ECO:0000313" key="3">
    <source>
        <dbReference type="Proteomes" id="UP000479114"/>
    </source>
</evidence>
<dbReference type="InterPro" id="IPR038077">
    <property type="entry name" value="Troponin_sf"/>
</dbReference>
<dbReference type="Proteomes" id="UP000479114">
    <property type="component" value="Chromosome"/>
</dbReference>
<accession>A0A6C0PA19</accession>
<dbReference type="KEGG" id="prz:GZH47_22975"/>
<gene>
    <name evidence="2" type="ORF">GZH47_22975</name>
</gene>
<dbReference type="Gene3D" id="1.10.150.80">
    <property type="entry name" value="HRDC domain"/>
    <property type="match status" value="1"/>
</dbReference>
<proteinExistence type="predicted"/>
<dbReference type="PROSITE" id="PS50967">
    <property type="entry name" value="HRDC"/>
    <property type="match status" value="1"/>
</dbReference>
<sequence length="340" mass="39207">MQVVFLNTFERAGGEIAAAGEAQLSICEQNGVWSVIWTDSDSETQQAGDQQIWYEGGSWEEMMTAFRHGVAVQMGEGFLPLIDGMLDERRTVEGTGTLYSMIQCYGEQNGNEELFHALRDWRRAKAVAIKKSAYLVATNRMLWMISAFVPQQLEELLQIPGWGEAKQAAYGEEVLAITRLFQRDTHFPLDWVAGTLDPKTYTKWTYKQKENKLKAQMDRLSEKRELLRAIAEGKSIDELQEQVDLPRRDLMERIEKLETEGYDLEPLIERELAEMPDFEQQLVWDALQTLGDRYLKPVLHQVYGEDADQGKGKSLDMLYDRLRLIRLRFRRANGSREQVS</sequence>
<protein>
    <submittedName>
        <fullName evidence="2">Aldolase</fullName>
    </submittedName>
</protein>
<evidence type="ECO:0000313" key="2">
    <source>
        <dbReference type="EMBL" id="QHW33372.1"/>
    </source>
</evidence>